<reference evidence="1 2" key="1">
    <citation type="submission" date="2019-02" db="EMBL/GenBank/DDBJ databases">
        <title>Opniocepnalus argus genome.</title>
        <authorList>
            <person name="Zhou C."/>
            <person name="Xiao S."/>
        </authorList>
    </citation>
    <scope>NUCLEOTIDE SEQUENCE [LARGE SCALE GENOMIC DNA]</scope>
    <source>
        <strain evidence="1">OARG1902GOOAL</strain>
        <tissue evidence="1">Muscle</tissue>
    </source>
</reference>
<accession>A0A6G1PHQ7</accession>
<evidence type="ECO:0000313" key="1">
    <source>
        <dbReference type="EMBL" id="KAF3689840.1"/>
    </source>
</evidence>
<proteinExistence type="predicted"/>
<reference evidence="2" key="2">
    <citation type="submission" date="2019-02" db="EMBL/GenBank/DDBJ databases">
        <title>Opniocepnalus argus Var Kimnra genome.</title>
        <authorList>
            <person name="Zhou C."/>
            <person name="Xiao S."/>
        </authorList>
    </citation>
    <scope>NUCLEOTIDE SEQUENCE [LARGE SCALE GENOMIC DNA]</scope>
</reference>
<evidence type="ECO:0000313" key="2">
    <source>
        <dbReference type="Proteomes" id="UP000503349"/>
    </source>
</evidence>
<dbReference type="Proteomes" id="UP000503349">
    <property type="component" value="Chromosome 5"/>
</dbReference>
<sequence>MCLKQLNDSSPLGLKFKIIIRTKDVISLNITDGMNVNQRSLTMSDWHVAVCFKDKKNSK</sequence>
<dbReference type="AlphaFoldDB" id="A0A6G1PHQ7"/>
<keyword evidence="2" id="KW-1185">Reference proteome</keyword>
<protein>
    <submittedName>
        <fullName evidence="1">Uncharacterized protein</fullName>
    </submittedName>
</protein>
<dbReference type="EMBL" id="CM015716">
    <property type="protein sequence ID" value="KAF3689840.1"/>
    <property type="molecule type" value="Genomic_DNA"/>
</dbReference>
<organism evidence="1 2">
    <name type="scientific">Channa argus</name>
    <name type="common">Northern snakehead</name>
    <name type="synonym">Ophicephalus argus</name>
    <dbReference type="NCBI Taxonomy" id="215402"/>
    <lineage>
        <taxon>Eukaryota</taxon>
        <taxon>Metazoa</taxon>
        <taxon>Chordata</taxon>
        <taxon>Craniata</taxon>
        <taxon>Vertebrata</taxon>
        <taxon>Euteleostomi</taxon>
        <taxon>Actinopterygii</taxon>
        <taxon>Neopterygii</taxon>
        <taxon>Teleostei</taxon>
        <taxon>Neoteleostei</taxon>
        <taxon>Acanthomorphata</taxon>
        <taxon>Anabantaria</taxon>
        <taxon>Anabantiformes</taxon>
        <taxon>Channoidei</taxon>
        <taxon>Channidae</taxon>
        <taxon>Channa</taxon>
    </lineage>
</organism>
<gene>
    <name evidence="1" type="ORF">EXN66_Car005512</name>
</gene>
<name>A0A6G1PHQ7_CHAAH</name>